<proteinExistence type="predicted"/>
<organism evidence="1 2">
    <name type="scientific">Gigaspora margarita</name>
    <dbReference type="NCBI Taxonomy" id="4874"/>
    <lineage>
        <taxon>Eukaryota</taxon>
        <taxon>Fungi</taxon>
        <taxon>Fungi incertae sedis</taxon>
        <taxon>Mucoromycota</taxon>
        <taxon>Glomeromycotina</taxon>
        <taxon>Glomeromycetes</taxon>
        <taxon>Diversisporales</taxon>
        <taxon>Gigasporaceae</taxon>
        <taxon>Gigaspora</taxon>
    </lineage>
</organism>
<dbReference type="EMBL" id="CAJVQB010031063">
    <property type="protein sequence ID" value="CAG8816404.1"/>
    <property type="molecule type" value="Genomic_DNA"/>
</dbReference>
<gene>
    <name evidence="1" type="ORF">GMARGA_LOCUS26537</name>
</gene>
<evidence type="ECO:0000313" key="2">
    <source>
        <dbReference type="Proteomes" id="UP000789901"/>
    </source>
</evidence>
<reference evidence="1 2" key="1">
    <citation type="submission" date="2021-06" db="EMBL/GenBank/DDBJ databases">
        <authorList>
            <person name="Kallberg Y."/>
            <person name="Tangrot J."/>
            <person name="Rosling A."/>
        </authorList>
    </citation>
    <scope>NUCLEOTIDE SEQUENCE [LARGE SCALE GENOMIC DNA]</scope>
    <source>
        <strain evidence="1 2">120-4 pot B 10/14</strain>
    </source>
</reference>
<evidence type="ECO:0000313" key="1">
    <source>
        <dbReference type="EMBL" id="CAG8816404.1"/>
    </source>
</evidence>
<protein>
    <submittedName>
        <fullName evidence="1">10576_t:CDS:1</fullName>
    </submittedName>
</protein>
<feature type="non-terminal residue" evidence="1">
    <location>
        <position position="1"/>
    </location>
</feature>
<keyword evidence="2" id="KW-1185">Reference proteome</keyword>
<dbReference type="Proteomes" id="UP000789901">
    <property type="component" value="Unassembled WGS sequence"/>
</dbReference>
<sequence>ILFVIAEINTKDDNVDDNTEIVDLIRHSDNYINTKEPDDSVEIHQFKHQEALDALDTVYQYLLQQNNNMIEYINTILKIIKKVRNEFEYNITKADMFEETKTDDFELDISESNK</sequence>
<name>A0ABN7W5B6_GIGMA</name>
<accession>A0ABN7W5B6</accession>
<comment type="caution">
    <text evidence="1">The sequence shown here is derived from an EMBL/GenBank/DDBJ whole genome shotgun (WGS) entry which is preliminary data.</text>
</comment>